<evidence type="ECO:0000256" key="8">
    <source>
        <dbReference type="ARBA" id="ARBA00022777"/>
    </source>
</evidence>
<dbReference type="GO" id="GO:0016020">
    <property type="term" value="C:membrane"/>
    <property type="evidence" value="ECO:0007669"/>
    <property type="project" value="UniProtKB-SubCell"/>
</dbReference>
<evidence type="ECO:0000256" key="5">
    <source>
        <dbReference type="ARBA" id="ARBA00022679"/>
    </source>
</evidence>
<dbReference type="AlphaFoldDB" id="A0A2G6JMB7"/>
<dbReference type="CDD" id="cd00075">
    <property type="entry name" value="HATPase"/>
    <property type="match status" value="1"/>
</dbReference>
<evidence type="ECO:0000259" key="15">
    <source>
        <dbReference type="PROSITE" id="PS50112"/>
    </source>
</evidence>
<evidence type="ECO:0000256" key="13">
    <source>
        <dbReference type="SAM" id="Coils"/>
    </source>
</evidence>
<dbReference type="Pfam" id="PF13188">
    <property type="entry name" value="PAS_8"/>
    <property type="match status" value="1"/>
</dbReference>
<dbReference type="SMART" id="SM00091">
    <property type="entry name" value="PAS"/>
    <property type="match status" value="1"/>
</dbReference>
<dbReference type="GO" id="GO:0007234">
    <property type="term" value="P:osmosensory signaling via phosphorelay pathway"/>
    <property type="evidence" value="ECO:0007669"/>
    <property type="project" value="TreeGrafter"/>
</dbReference>
<dbReference type="Pfam" id="PF02518">
    <property type="entry name" value="HATPase_c"/>
    <property type="match status" value="1"/>
</dbReference>
<dbReference type="CDD" id="cd00130">
    <property type="entry name" value="PAS"/>
    <property type="match status" value="1"/>
</dbReference>
<evidence type="ECO:0000256" key="6">
    <source>
        <dbReference type="ARBA" id="ARBA00022692"/>
    </source>
</evidence>
<dbReference type="GO" id="GO:0030295">
    <property type="term" value="F:protein kinase activator activity"/>
    <property type="evidence" value="ECO:0007669"/>
    <property type="project" value="TreeGrafter"/>
</dbReference>
<evidence type="ECO:0000256" key="11">
    <source>
        <dbReference type="ARBA" id="ARBA00023012"/>
    </source>
</evidence>
<dbReference type="SUPFAM" id="SSF55874">
    <property type="entry name" value="ATPase domain of HSP90 chaperone/DNA topoisomerase II/histidine kinase"/>
    <property type="match status" value="1"/>
</dbReference>
<dbReference type="PROSITE" id="PS50109">
    <property type="entry name" value="HIS_KIN"/>
    <property type="match status" value="1"/>
</dbReference>
<name>A0A2G6JMB7_NEPCE</name>
<evidence type="ECO:0000256" key="4">
    <source>
        <dbReference type="ARBA" id="ARBA00022553"/>
    </source>
</evidence>
<dbReference type="PANTHER" id="PTHR42878">
    <property type="entry name" value="TWO-COMPONENT HISTIDINE KINASE"/>
    <property type="match status" value="1"/>
</dbReference>
<protein>
    <recommendedName>
        <fullName evidence="3">histidine kinase</fullName>
        <ecNumber evidence="3">2.7.13.3</ecNumber>
    </recommendedName>
</protein>
<dbReference type="GO" id="GO:0000155">
    <property type="term" value="F:phosphorelay sensor kinase activity"/>
    <property type="evidence" value="ECO:0007669"/>
    <property type="project" value="InterPro"/>
</dbReference>
<dbReference type="CDD" id="cd00082">
    <property type="entry name" value="HisKA"/>
    <property type="match status" value="1"/>
</dbReference>
<evidence type="ECO:0000313" key="16">
    <source>
        <dbReference type="EMBL" id="PIE24567.1"/>
    </source>
</evidence>
<dbReference type="Proteomes" id="UP000243469">
    <property type="component" value="Unassembled WGS sequence"/>
</dbReference>
<dbReference type="InterPro" id="IPR005467">
    <property type="entry name" value="His_kinase_dom"/>
</dbReference>
<dbReference type="InterPro" id="IPR003661">
    <property type="entry name" value="HisK_dim/P_dom"/>
</dbReference>
<comment type="catalytic activity">
    <reaction evidence="1">
        <text>ATP + protein L-histidine = ADP + protein N-phospho-L-histidine.</text>
        <dbReference type="EC" id="2.7.13.3"/>
    </reaction>
</comment>
<reference evidence="16 17" key="1">
    <citation type="submission" date="2017-10" db="EMBL/GenBank/DDBJ databases">
        <title>Novel microbial diversity and functional potential in the marine mammal oral microbiome.</title>
        <authorList>
            <person name="Dudek N.K."/>
            <person name="Sun C.L."/>
            <person name="Burstein D."/>
            <person name="Kantor R.S."/>
            <person name="Aliaga Goltsman D.S."/>
            <person name="Bik E.M."/>
            <person name="Thomas B.C."/>
            <person name="Banfield J.F."/>
            <person name="Relman D.A."/>
        </authorList>
    </citation>
    <scope>NUCLEOTIDE SEQUENCE [LARGE SCALE GENOMIC DNA]</scope>
    <source>
        <strain evidence="16">DOLJORAL78_47_21</strain>
    </source>
</reference>
<evidence type="ECO:0000313" key="17">
    <source>
        <dbReference type="Proteomes" id="UP000243469"/>
    </source>
</evidence>
<dbReference type="SUPFAM" id="SSF55785">
    <property type="entry name" value="PYP-like sensor domain (PAS domain)"/>
    <property type="match status" value="1"/>
</dbReference>
<dbReference type="Gene3D" id="1.10.287.130">
    <property type="match status" value="1"/>
</dbReference>
<evidence type="ECO:0000256" key="10">
    <source>
        <dbReference type="ARBA" id="ARBA00022989"/>
    </source>
</evidence>
<keyword evidence="5" id="KW-0808">Transferase</keyword>
<sequence>MDNEQQYLNRIAQLESELAFQKQQLAKASVGAGPGTTESTFGDRYRHLLAVLPAGVVLIDGKGEVAEANPAAINLLGEPLVGEPWHTIIGRSFAPQRDDGHEVSLKDGRKVSLLTQAMANEPGQLLLLTDQTETRLLQGRLSHYQRLSEMGRMMASLAHQIRTPLAAALLYVDHLTRPDLQPEQRRKFATKAKSRLSNLEQQIRDMLIFARGEMRLDDLVSVKDLVAEFEDRLDLPLVNHDADCDCQNEAPDLLLQCNKEALLGVCMNLVENALQACGKGAELLARFYAYEGKLRIDIVDHGPGMSDDSLNRVLEPFYTTKTHGTGLGLAVAQVVAHAHHGAFTLTSEQGEGTVASLILPVSEPEQP</sequence>
<dbReference type="EMBL" id="PDSH01000016">
    <property type="protein sequence ID" value="PIE24567.1"/>
    <property type="molecule type" value="Genomic_DNA"/>
</dbReference>
<feature type="domain" description="Histidine kinase" evidence="14">
    <location>
        <begin position="156"/>
        <end position="363"/>
    </location>
</feature>
<gene>
    <name evidence="16" type="ORF">CSA60_03210</name>
</gene>
<evidence type="ECO:0000259" key="14">
    <source>
        <dbReference type="PROSITE" id="PS50109"/>
    </source>
</evidence>
<dbReference type="InterPro" id="IPR036890">
    <property type="entry name" value="HATPase_C_sf"/>
</dbReference>
<comment type="caution">
    <text evidence="16">The sequence shown here is derived from an EMBL/GenBank/DDBJ whole genome shotgun (WGS) entry which is preliminary data.</text>
</comment>
<dbReference type="SMART" id="SM00388">
    <property type="entry name" value="HisKA"/>
    <property type="match status" value="1"/>
</dbReference>
<dbReference type="InterPro" id="IPR003594">
    <property type="entry name" value="HATPase_dom"/>
</dbReference>
<keyword evidence="7" id="KW-0547">Nucleotide-binding</keyword>
<dbReference type="SMART" id="SM00387">
    <property type="entry name" value="HATPase_c"/>
    <property type="match status" value="1"/>
</dbReference>
<organism evidence="16 17">
    <name type="scientific">Neptuniibacter caesariensis</name>
    <dbReference type="NCBI Taxonomy" id="207954"/>
    <lineage>
        <taxon>Bacteria</taxon>
        <taxon>Pseudomonadati</taxon>
        <taxon>Pseudomonadota</taxon>
        <taxon>Gammaproteobacteria</taxon>
        <taxon>Oceanospirillales</taxon>
        <taxon>Oceanospirillaceae</taxon>
        <taxon>Neptuniibacter</taxon>
    </lineage>
</organism>
<keyword evidence="10" id="KW-1133">Transmembrane helix</keyword>
<accession>A0A2G6JMB7</accession>
<dbReference type="STRING" id="207954.MED92_17042"/>
<comment type="subcellular location">
    <subcellularLocation>
        <location evidence="2">Membrane</location>
        <topology evidence="2">Multi-pass membrane protein</topology>
    </subcellularLocation>
</comment>
<dbReference type="InterPro" id="IPR050351">
    <property type="entry name" value="BphY/WalK/GraS-like"/>
</dbReference>
<dbReference type="Gene3D" id="3.30.565.10">
    <property type="entry name" value="Histidine kinase-like ATPase, C-terminal domain"/>
    <property type="match status" value="1"/>
</dbReference>
<dbReference type="Pfam" id="PF00512">
    <property type="entry name" value="HisKA"/>
    <property type="match status" value="1"/>
</dbReference>
<dbReference type="SUPFAM" id="SSF47384">
    <property type="entry name" value="Homodimeric domain of signal transducing histidine kinase"/>
    <property type="match status" value="1"/>
</dbReference>
<dbReference type="PROSITE" id="PS50112">
    <property type="entry name" value="PAS"/>
    <property type="match status" value="1"/>
</dbReference>
<evidence type="ECO:0000256" key="1">
    <source>
        <dbReference type="ARBA" id="ARBA00000085"/>
    </source>
</evidence>
<dbReference type="PRINTS" id="PR00344">
    <property type="entry name" value="BCTRLSENSOR"/>
</dbReference>
<keyword evidence="4" id="KW-0597">Phosphoprotein</keyword>
<keyword evidence="13" id="KW-0175">Coiled coil</keyword>
<keyword evidence="9" id="KW-0067">ATP-binding</keyword>
<evidence type="ECO:0000256" key="9">
    <source>
        <dbReference type="ARBA" id="ARBA00022840"/>
    </source>
</evidence>
<dbReference type="InterPro" id="IPR004358">
    <property type="entry name" value="Sig_transdc_His_kin-like_C"/>
</dbReference>
<keyword evidence="8 16" id="KW-0418">Kinase</keyword>
<keyword evidence="6" id="KW-0812">Transmembrane</keyword>
<keyword evidence="11" id="KW-0902">Two-component regulatory system</keyword>
<evidence type="ECO:0000256" key="3">
    <source>
        <dbReference type="ARBA" id="ARBA00012438"/>
    </source>
</evidence>
<keyword evidence="12" id="KW-0472">Membrane</keyword>
<dbReference type="InterPro" id="IPR036097">
    <property type="entry name" value="HisK_dim/P_sf"/>
</dbReference>
<dbReference type="InterPro" id="IPR000014">
    <property type="entry name" value="PAS"/>
</dbReference>
<dbReference type="InterPro" id="IPR035965">
    <property type="entry name" value="PAS-like_dom_sf"/>
</dbReference>
<proteinExistence type="predicted"/>
<dbReference type="EC" id="2.7.13.3" evidence="3"/>
<evidence type="ECO:0000256" key="12">
    <source>
        <dbReference type="ARBA" id="ARBA00023136"/>
    </source>
</evidence>
<evidence type="ECO:0000256" key="2">
    <source>
        <dbReference type="ARBA" id="ARBA00004141"/>
    </source>
</evidence>
<dbReference type="GO" id="GO:0005524">
    <property type="term" value="F:ATP binding"/>
    <property type="evidence" value="ECO:0007669"/>
    <property type="project" value="UniProtKB-KW"/>
</dbReference>
<feature type="coiled-coil region" evidence="13">
    <location>
        <begin position="4"/>
        <end position="31"/>
    </location>
</feature>
<evidence type="ECO:0000256" key="7">
    <source>
        <dbReference type="ARBA" id="ARBA00022741"/>
    </source>
</evidence>
<dbReference type="GO" id="GO:0000156">
    <property type="term" value="F:phosphorelay response regulator activity"/>
    <property type="evidence" value="ECO:0007669"/>
    <property type="project" value="TreeGrafter"/>
</dbReference>
<feature type="domain" description="PAS" evidence="15">
    <location>
        <begin position="41"/>
        <end position="77"/>
    </location>
</feature>
<dbReference type="PANTHER" id="PTHR42878:SF7">
    <property type="entry name" value="SENSOR HISTIDINE KINASE GLRK"/>
    <property type="match status" value="1"/>
</dbReference>